<dbReference type="PANTHER" id="PTHR46957">
    <property type="entry name" value="CYTOKINE RECEPTOR"/>
    <property type="match status" value="1"/>
</dbReference>
<evidence type="ECO:0000313" key="4">
    <source>
        <dbReference type="Proteomes" id="UP000053105"/>
    </source>
</evidence>
<proteinExistence type="predicted"/>
<dbReference type="Pfam" id="PF00102">
    <property type="entry name" value="Y_phosphatase"/>
    <property type="match status" value="1"/>
</dbReference>
<dbReference type="InterPro" id="IPR029021">
    <property type="entry name" value="Prot-tyrosine_phosphatase-like"/>
</dbReference>
<accession>A0A0N0BBR7</accession>
<dbReference type="PANTHER" id="PTHR46957:SF3">
    <property type="entry name" value="CYTOKINE RECEPTOR"/>
    <property type="match status" value="1"/>
</dbReference>
<evidence type="ECO:0000313" key="3">
    <source>
        <dbReference type="EMBL" id="KOX67934.1"/>
    </source>
</evidence>
<reference evidence="3 4" key="1">
    <citation type="submission" date="2015-07" db="EMBL/GenBank/DDBJ databases">
        <title>The genome of Melipona quadrifasciata.</title>
        <authorList>
            <person name="Pan H."/>
            <person name="Kapheim K."/>
        </authorList>
    </citation>
    <scope>NUCLEOTIDE SEQUENCE [LARGE SCALE GENOMIC DNA]</scope>
    <source>
        <strain evidence="3">0111107301</strain>
        <tissue evidence="3">Whole body</tissue>
    </source>
</reference>
<dbReference type="InterPro" id="IPR050713">
    <property type="entry name" value="RTP_Phos/Ushers"/>
</dbReference>
<dbReference type="InterPro" id="IPR013783">
    <property type="entry name" value="Ig-like_fold"/>
</dbReference>
<keyword evidence="1" id="KW-0378">Hydrolase</keyword>
<dbReference type="SUPFAM" id="SSF49265">
    <property type="entry name" value="Fibronectin type III"/>
    <property type="match status" value="2"/>
</dbReference>
<dbReference type="GO" id="GO:0004725">
    <property type="term" value="F:protein tyrosine phosphatase activity"/>
    <property type="evidence" value="ECO:0007669"/>
    <property type="project" value="InterPro"/>
</dbReference>
<keyword evidence="1" id="KW-0904">Protein phosphatase</keyword>
<feature type="domain" description="Tyrosine-protein phosphatase" evidence="2">
    <location>
        <begin position="613"/>
        <end position="675"/>
    </location>
</feature>
<dbReference type="GO" id="GO:0016020">
    <property type="term" value="C:membrane"/>
    <property type="evidence" value="ECO:0007669"/>
    <property type="project" value="UniProtKB-SubCell"/>
</dbReference>
<sequence>MKIFSFNCIEYAVSSNINNLKSFVKMEEFPNKTMKFDQNELPNDYLEDNDIDASIFNITINDFVQKFKRISSIELKNNQILSKNISITCNKENRKNVRNLTINLISTEWTNEAFIYTIDICSLLNQQCFPNKIVEKDTQYNITNLEPCSNYKFIVKVTNLNSIGVTVTGTTSYNVTKIGDIRELVAHTTTNKIMLNWKPTENFSACINNYLVTQCLEDICNNILVAHENYISLNLKSCEKYFFIIDNELFHYRVTIDSQTTTKQVTGTNITISDLCACTSYSIYINAVDEDNNDGEMAIMQTRTSKKINSIKTVTLENVLSAPSPNVTNITYSQFIFFWKLPSYLAENLLEFELVFEAEICFPIPDWCKQIALKTIKHFNRSTFIFEYFNATAFTNYKAKIKARTTAGYFNVFVHGIRTNYFTFKKYISNNIYKNDAIIVNLKELVHSNSADISNLNTPLKNTVRTGVLCHLKLGRQWVKVGSRTNSIINYGEVKAVKYTLGEDINCKEISSRKTIDCNGPLKSNTWYHVRMRAFSHGGYSDSTTFLIKTNGVVFGILFLRILSTMTLLFRKCSRHIKNISNKTYLDSRRKSFNDHKSYLVHCQQLIDNPGKQRNEFQLLQTLSVDLQMPTKPACLQANKEKNRYSDILPYYFLRVKLVVIENDPNTDYINASFIKVNKHTIICLH</sequence>
<organism evidence="3 4">
    <name type="scientific">Melipona quadrifasciata</name>
    <dbReference type="NCBI Taxonomy" id="166423"/>
    <lineage>
        <taxon>Eukaryota</taxon>
        <taxon>Metazoa</taxon>
        <taxon>Ecdysozoa</taxon>
        <taxon>Arthropoda</taxon>
        <taxon>Hexapoda</taxon>
        <taxon>Insecta</taxon>
        <taxon>Pterygota</taxon>
        <taxon>Neoptera</taxon>
        <taxon>Endopterygota</taxon>
        <taxon>Hymenoptera</taxon>
        <taxon>Apocrita</taxon>
        <taxon>Aculeata</taxon>
        <taxon>Apoidea</taxon>
        <taxon>Anthophila</taxon>
        <taxon>Apidae</taxon>
        <taxon>Melipona</taxon>
    </lineage>
</organism>
<dbReference type="PROSITE" id="PS50055">
    <property type="entry name" value="TYR_PHOSPHATASE_PTP"/>
    <property type="match status" value="1"/>
</dbReference>
<dbReference type="InterPro" id="IPR036116">
    <property type="entry name" value="FN3_sf"/>
</dbReference>
<dbReference type="Gene3D" id="2.60.40.10">
    <property type="entry name" value="Immunoglobulins"/>
    <property type="match status" value="1"/>
</dbReference>
<dbReference type="AlphaFoldDB" id="A0A0N0BBR7"/>
<dbReference type="Gene3D" id="3.90.190.10">
    <property type="entry name" value="Protein tyrosine phosphatase superfamily"/>
    <property type="match status" value="1"/>
</dbReference>
<dbReference type="EMBL" id="KQ435966">
    <property type="protein sequence ID" value="KOX67934.1"/>
    <property type="molecule type" value="Genomic_DNA"/>
</dbReference>
<dbReference type="SUPFAM" id="SSF52799">
    <property type="entry name" value="(Phosphotyrosine protein) phosphatases II"/>
    <property type="match status" value="1"/>
</dbReference>
<dbReference type="OrthoDB" id="5854685at2759"/>
<evidence type="ECO:0000256" key="1">
    <source>
        <dbReference type="ARBA" id="ARBA00022912"/>
    </source>
</evidence>
<dbReference type="Proteomes" id="UP000053105">
    <property type="component" value="Unassembled WGS sequence"/>
</dbReference>
<protein>
    <submittedName>
        <fullName evidence="3">Tyrosine-protein phosphatase 10D</fullName>
    </submittedName>
</protein>
<gene>
    <name evidence="3" type="ORF">WN51_08171</name>
</gene>
<name>A0A0N0BBR7_9HYME</name>
<dbReference type="STRING" id="166423.A0A0N0BBR7"/>
<dbReference type="InterPro" id="IPR000242">
    <property type="entry name" value="PTP_cat"/>
</dbReference>
<evidence type="ECO:0000259" key="2">
    <source>
        <dbReference type="PROSITE" id="PS50055"/>
    </source>
</evidence>
<keyword evidence="4" id="KW-1185">Reference proteome</keyword>